<dbReference type="PANTHER" id="PTHR30033">
    <property type="entry name" value="FLAGELLAR HOOK-ASSOCIATED PROTEIN 1"/>
    <property type="match status" value="1"/>
</dbReference>
<sequence>MLTAADAARSSVSGVSIDEEMTNMLMYQRAYEGAAKVMSAVDEMLQTLMSIGR</sequence>
<name>A0ABQ6JQ96_9ACTN</name>
<gene>
    <name evidence="3" type="ORF">GCM10025868_41350</name>
</gene>
<evidence type="ECO:0000256" key="1">
    <source>
        <dbReference type="ARBA" id="ARBA00009677"/>
    </source>
</evidence>
<dbReference type="Proteomes" id="UP001157017">
    <property type="component" value="Unassembled WGS sequence"/>
</dbReference>
<dbReference type="SUPFAM" id="SSF64518">
    <property type="entry name" value="Phase 1 flagellin"/>
    <property type="match status" value="1"/>
</dbReference>
<keyword evidence="4" id="KW-1185">Reference proteome</keyword>
<accession>A0ABQ6JQ96</accession>
<organism evidence="3 4">
    <name type="scientific">Angustibacter aerolatus</name>
    <dbReference type="NCBI Taxonomy" id="1162965"/>
    <lineage>
        <taxon>Bacteria</taxon>
        <taxon>Bacillati</taxon>
        <taxon>Actinomycetota</taxon>
        <taxon>Actinomycetes</taxon>
        <taxon>Kineosporiales</taxon>
        <taxon>Kineosporiaceae</taxon>
    </lineage>
</organism>
<evidence type="ECO:0000313" key="4">
    <source>
        <dbReference type="Proteomes" id="UP001157017"/>
    </source>
</evidence>
<dbReference type="PANTHER" id="PTHR30033:SF1">
    <property type="entry name" value="FLAGELLAR HOOK-ASSOCIATED PROTEIN 1"/>
    <property type="match status" value="1"/>
</dbReference>
<reference evidence="4" key="1">
    <citation type="journal article" date="2019" name="Int. J. Syst. Evol. Microbiol.">
        <title>The Global Catalogue of Microorganisms (GCM) 10K type strain sequencing project: providing services to taxonomists for standard genome sequencing and annotation.</title>
        <authorList>
            <consortium name="The Broad Institute Genomics Platform"/>
            <consortium name="The Broad Institute Genome Sequencing Center for Infectious Disease"/>
            <person name="Wu L."/>
            <person name="Ma J."/>
        </authorList>
    </citation>
    <scope>NUCLEOTIDE SEQUENCE [LARGE SCALE GENOMIC DNA]</scope>
    <source>
        <strain evidence="4">NBRC 108730</strain>
    </source>
</reference>
<dbReference type="InterPro" id="IPR002371">
    <property type="entry name" value="FlgK"/>
</dbReference>
<protein>
    <recommendedName>
        <fullName evidence="2">Flagellar basal-body/hook protein C-terminal domain-containing protein</fullName>
    </recommendedName>
</protein>
<comment type="caution">
    <text evidence="3">The sequence shown here is derived from an EMBL/GenBank/DDBJ whole genome shotgun (WGS) entry which is preliminary data.</text>
</comment>
<proteinExistence type="inferred from homology"/>
<dbReference type="EMBL" id="BSUZ01000001">
    <property type="protein sequence ID" value="GMA88885.1"/>
    <property type="molecule type" value="Genomic_DNA"/>
</dbReference>
<evidence type="ECO:0000259" key="2">
    <source>
        <dbReference type="Pfam" id="PF06429"/>
    </source>
</evidence>
<evidence type="ECO:0000313" key="3">
    <source>
        <dbReference type="EMBL" id="GMA88885.1"/>
    </source>
</evidence>
<dbReference type="InterPro" id="IPR010930">
    <property type="entry name" value="Flg_bb/hook_C_dom"/>
</dbReference>
<feature type="domain" description="Flagellar basal-body/hook protein C-terminal" evidence="2">
    <location>
        <begin position="11"/>
        <end position="50"/>
    </location>
</feature>
<comment type="similarity">
    <text evidence="1">Belongs to the flagella basal body rod proteins family.</text>
</comment>
<dbReference type="Pfam" id="PF06429">
    <property type="entry name" value="Flg_bbr_C"/>
    <property type="match status" value="1"/>
</dbReference>